<dbReference type="AlphaFoldDB" id="I9WN21"/>
<evidence type="ECO:0000313" key="3">
    <source>
        <dbReference type="Proteomes" id="UP000005838"/>
    </source>
</evidence>
<keyword evidence="1" id="KW-0812">Transmembrane</keyword>
<evidence type="ECO:0000256" key="1">
    <source>
        <dbReference type="SAM" id="Phobius"/>
    </source>
</evidence>
<dbReference type="EMBL" id="AKPP01000003">
    <property type="protein sequence ID" value="EJC07367.1"/>
    <property type="molecule type" value="Genomic_DNA"/>
</dbReference>
<organism evidence="2 3">
    <name type="scientific">Helicobacter pylori Hp P-15</name>
    <dbReference type="NCBI Taxonomy" id="992080"/>
    <lineage>
        <taxon>Bacteria</taxon>
        <taxon>Pseudomonadati</taxon>
        <taxon>Campylobacterota</taxon>
        <taxon>Epsilonproteobacteria</taxon>
        <taxon>Campylobacterales</taxon>
        <taxon>Helicobacteraceae</taxon>
        <taxon>Helicobacter</taxon>
    </lineage>
</organism>
<name>I9WN21_HELPX</name>
<feature type="transmembrane region" description="Helical" evidence="1">
    <location>
        <begin position="24"/>
        <end position="48"/>
    </location>
</feature>
<gene>
    <name evidence="2" type="ORF">HPHPP15_0697</name>
</gene>
<sequence length="56" mass="6307">MVFIAETDANNYGLGLKRASLNSIKAFFCHFGKILPFFVFDAFCVVLAHKKAFSIF</sequence>
<accession>I9WN21</accession>
<proteinExistence type="predicted"/>
<protein>
    <submittedName>
        <fullName evidence="2">Uncharacterized protein</fullName>
    </submittedName>
</protein>
<dbReference type="Proteomes" id="UP000005838">
    <property type="component" value="Unassembled WGS sequence"/>
</dbReference>
<reference evidence="2 3" key="1">
    <citation type="journal article" date="2013" name="Pathog. Dis.">
        <title>Genome sequences of 65 Helicobacter pylori strains isolated from asymptomatic individuals and patients with gastric cancer, peptic ulcer disease, or gastritis.</title>
        <authorList>
            <person name="Blanchard T.G."/>
            <person name="Czinn S.J."/>
            <person name="Correa P."/>
            <person name="Nakazawa T."/>
            <person name="Keelan M."/>
            <person name="Morningstar L."/>
            <person name="Santana-Cruz I."/>
            <person name="Maroo A."/>
            <person name="McCracken C."/>
            <person name="Shefchek K."/>
            <person name="Daugherty S."/>
            <person name="Song Y."/>
            <person name="Fraser C.M."/>
            <person name="Fricke W.F."/>
        </authorList>
    </citation>
    <scope>NUCLEOTIDE SEQUENCE [LARGE SCALE GENOMIC DNA]</scope>
    <source>
        <strain evidence="2 3">Hp P-15</strain>
    </source>
</reference>
<keyword evidence="1" id="KW-0472">Membrane</keyword>
<evidence type="ECO:0000313" key="2">
    <source>
        <dbReference type="EMBL" id="EJC07367.1"/>
    </source>
</evidence>
<keyword evidence="1" id="KW-1133">Transmembrane helix</keyword>
<comment type="caution">
    <text evidence="2">The sequence shown here is derived from an EMBL/GenBank/DDBJ whole genome shotgun (WGS) entry which is preliminary data.</text>
</comment>
<dbReference type="PATRIC" id="fig|992080.3.peg.678"/>